<dbReference type="InterPro" id="IPR053137">
    <property type="entry name" value="NLR-like"/>
</dbReference>
<dbReference type="OrthoDB" id="20872at2759"/>
<protein>
    <recommendedName>
        <fullName evidence="1">Nucleoside phosphorylase domain-containing protein</fullName>
    </recommendedName>
</protein>
<reference evidence="3" key="1">
    <citation type="journal article" date="2013" name="Mol. Plant Microbe Interact.">
        <title>Global aspects of pacC regulation of pathogenicity genes in Colletotrichum gloeosporioides as revealed by transcriptome analysis.</title>
        <authorList>
            <person name="Alkan N."/>
            <person name="Meng X."/>
            <person name="Friedlander G."/>
            <person name="Reuveni E."/>
            <person name="Sukno S."/>
            <person name="Sherman A."/>
            <person name="Thon M."/>
            <person name="Fluhr R."/>
            <person name="Prusky D."/>
        </authorList>
    </citation>
    <scope>NUCLEOTIDE SEQUENCE [LARGE SCALE GENOMIC DNA]</scope>
    <source>
        <strain evidence="3">Cg-14</strain>
    </source>
</reference>
<organism evidence="2 3">
    <name type="scientific">Colletotrichum gloeosporioides (strain Cg-14)</name>
    <name type="common">Anthracnose fungus</name>
    <name type="synonym">Glomerella cingulata</name>
    <dbReference type="NCBI Taxonomy" id="1237896"/>
    <lineage>
        <taxon>Eukaryota</taxon>
        <taxon>Fungi</taxon>
        <taxon>Dikarya</taxon>
        <taxon>Ascomycota</taxon>
        <taxon>Pezizomycotina</taxon>
        <taxon>Sordariomycetes</taxon>
        <taxon>Hypocreomycetidae</taxon>
        <taxon>Glomerellales</taxon>
        <taxon>Glomerellaceae</taxon>
        <taxon>Colletotrichum</taxon>
        <taxon>Colletotrichum gloeosporioides species complex</taxon>
    </lineage>
</organism>
<dbReference type="EMBL" id="AMYD01002801">
    <property type="protein sequence ID" value="EQB47870.1"/>
    <property type="molecule type" value="Genomic_DNA"/>
</dbReference>
<proteinExistence type="predicted"/>
<comment type="caution">
    <text evidence="2">The sequence shown here is derived from an EMBL/GenBank/DDBJ whole genome shotgun (WGS) entry which is preliminary data.</text>
</comment>
<dbReference type="Pfam" id="PF01048">
    <property type="entry name" value="PNP_UDP_1"/>
    <property type="match status" value="1"/>
</dbReference>
<feature type="domain" description="Nucleoside phosphorylase" evidence="1">
    <location>
        <begin position="11"/>
        <end position="286"/>
    </location>
</feature>
<dbReference type="InterPro" id="IPR035994">
    <property type="entry name" value="Nucleoside_phosphorylase_sf"/>
</dbReference>
<dbReference type="STRING" id="1237896.T0LI91"/>
<name>T0LI91_COLGC</name>
<dbReference type="GO" id="GO:0003824">
    <property type="term" value="F:catalytic activity"/>
    <property type="evidence" value="ECO:0007669"/>
    <property type="project" value="InterPro"/>
</dbReference>
<sequence length="321" mass="35372">MLSHDAYTVGWVAALPIEMAAARAILDDVHLPLSMNPNDSNVYAFGNIGNHNIVIACLPSGQYGITSAALVANNMRWSFPSIKIRLMVGIGGGVPDKVDIRLGDVVVSNPTASSPGVIQYDFGKTVKAGRFQLSGALNKPPQQLLTAVAKLRADHQLSPSRMSEFLADMRQRNIMMDAYTYRGAGQDRLYRATYDHVGESCDDCDLSQLVRRDPRPNNYPKIHYGIIASANQVMKHGQTRHRLAHELDVLCFEMEAAGLMDSFPCLVIRGICDYSDSHKAKQWQEYAAVTAAAYAKELLFVIPSEEIHEDSMTDNDIASSR</sequence>
<evidence type="ECO:0000313" key="2">
    <source>
        <dbReference type="EMBL" id="EQB47870.1"/>
    </source>
</evidence>
<gene>
    <name evidence="2" type="ORF">CGLO_12947</name>
</gene>
<dbReference type="PANTHER" id="PTHR46082:SF11">
    <property type="entry name" value="AAA+ ATPASE DOMAIN-CONTAINING PROTEIN-RELATED"/>
    <property type="match status" value="1"/>
</dbReference>
<dbReference type="AlphaFoldDB" id="T0LI91"/>
<accession>T0LI91</accession>
<dbReference type="PANTHER" id="PTHR46082">
    <property type="entry name" value="ATP/GTP-BINDING PROTEIN-RELATED"/>
    <property type="match status" value="1"/>
</dbReference>
<dbReference type="InterPro" id="IPR000845">
    <property type="entry name" value="Nucleoside_phosphorylase_d"/>
</dbReference>
<dbReference type="OMA" id="ANCDRSK"/>
<dbReference type="HOGENOM" id="CLU_000288_34_22_1"/>
<evidence type="ECO:0000313" key="3">
    <source>
        <dbReference type="Proteomes" id="UP000015530"/>
    </source>
</evidence>
<dbReference type="Proteomes" id="UP000015530">
    <property type="component" value="Unassembled WGS sequence"/>
</dbReference>
<evidence type="ECO:0000259" key="1">
    <source>
        <dbReference type="Pfam" id="PF01048"/>
    </source>
</evidence>
<dbReference type="GO" id="GO:0009116">
    <property type="term" value="P:nucleoside metabolic process"/>
    <property type="evidence" value="ECO:0007669"/>
    <property type="project" value="InterPro"/>
</dbReference>
<dbReference type="SUPFAM" id="SSF53167">
    <property type="entry name" value="Purine and uridine phosphorylases"/>
    <property type="match status" value="1"/>
</dbReference>
<dbReference type="Gene3D" id="3.40.50.1580">
    <property type="entry name" value="Nucleoside phosphorylase domain"/>
    <property type="match status" value="1"/>
</dbReference>